<proteinExistence type="predicted"/>
<dbReference type="RefSeq" id="XP_037214071.1">
    <property type="nucleotide sequence ID" value="XM_037369573.1"/>
</dbReference>
<feature type="transmembrane region" description="Helical" evidence="1">
    <location>
        <begin position="52"/>
        <end position="71"/>
    </location>
</feature>
<comment type="caution">
    <text evidence="2">The sequence shown here is derived from an EMBL/GenBank/DDBJ whole genome shotgun (WGS) entry which is preliminary data.</text>
</comment>
<keyword evidence="1" id="KW-0472">Membrane</keyword>
<accession>A0A8H6S287</accession>
<evidence type="ECO:0000313" key="3">
    <source>
        <dbReference type="Proteomes" id="UP000636479"/>
    </source>
</evidence>
<keyword evidence="1" id="KW-1133">Transmembrane helix</keyword>
<keyword evidence="3" id="KW-1185">Reference proteome</keyword>
<feature type="transmembrane region" description="Helical" evidence="1">
    <location>
        <begin position="83"/>
        <end position="102"/>
    </location>
</feature>
<feature type="transmembrane region" description="Helical" evidence="1">
    <location>
        <begin position="189"/>
        <end position="207"/>
    </location>
</feature>
<organism evidence="2 3">
    <name type="scientific">Mycena indigotica</name>
    <dbReference type="NCBI Taxonomy" id="2126181"/>
    <lineage>
        <taxon>Eukaryota</taxon>
        <taxon>Fungi</taxon>
        <taxon>Dikarya</taxon>
        <taxon>Basidiomycota</taxon>
        <taxon>Agaricomycotina</taxon>
        <taxon>Agaricomycetes</taxon>
        <taxon>Agaricomycetidae</taxon>
        <taxon>Agaricales</taxon>
        <taxon>Marasmiineae</taxon>
        <taxon>Mycenaceae</taxon>
        <taxon>Mycena</taxon>
    </lineage>
</organism>
<evidence type="ECO:0000256" key="1">
    <source>
        <dbReference type="SAM" id="Phobius"/>
    </source>
</evidence>
<gene>
    <name evidence="2" type="ORF">MIND_01311800</name>
</gene>
<reference evidence="2" key="1">
    <citation type="submission" date="2020-05" db="EMBL/GenBank/DDBJ databases">
        <title>Mycena genomes resolve the evolution of fungal bioluminescence.</title>
        <authorList>
            <person name="Tsai I.J."/>
        </authorList>
    </citation>
    <scope>NUCLEOTIDE SEQUENCE</scope>
    <source>
        <strain evidence="2">171206Taipei</strain>
    </source>
</reference>
<feature type="transmembrane region" description="Helical" evidence="1">
    <location>
        <begin position="114"/>
        <end position="133"/>
    </location>
</feature>
<dbReference type="GeneID" id="59352089"/>
<sequence>MAAPYAHTLLPTSDPDLDLEKASSDEALPPYGQPETRPCQARAAIANNICKILLAVFPALCLFYLLVCPPAPAPSLLAPSAKAFAQAIISVIIVLYLCSPALELRAGTPVAEHATQYALLWVRLVLPAVAIFLDPTEADTERIMWVFAVVEIVCASVSNAISSPKLPAAASTDVEAASPSTPQSQPRPGAVAIISCSVFLGFLYYMLFSLVRDIHASGGVPVHGDPATVDGAVSSAVIEGLKSVSTAAVTAIVPMPS</sequence>
<keyword evidence="1" id="KW-0812">Transmembrane</keyword>
<dbReference type="EMBL" id="JACAZF010000014">
    <property type="protein sequence ID" value="KAF7290711.1"/>
    <property type="molecule type" value="Genomic_DNA"/>
</dbReference>
<dbReference type="AlphaFoldDB" id="A0A8H6S287"/>
<dbReference type="Proteomes" id="UP000636479">
    <property type="component" value="Unassembled WGS sequence"/>
</dbReference>
<protein>
    <submittedName>
        <fullName evidence="2">Uncharacterized protein</fullName>
    </submittedName>
</protein>
<evidence type="ECO:0000313" key="2">
    <source>
        <dbReference type="EMBL" id="KAF7290711.1"/>
    </source>
</evidence>
<name>A0A8H6S287_9AGAR</name>